<reference evidence="2" key="2">
    <citation type="submission" date="2015-06" db="UniProtKB">
        <authorList>
            <consortium name="EnsemblPlants"/>
        </authorList>
    </citation>
    <scope>IDENTIFICATION</scope>
</reference>
<dbReference type="HOGENOM" id="CLU_2376552_0_0_1"/>
<evidence type="ECO:0000313" key="3">
    <source>
        <dbReference type="Proteomes" id="UP000008022"/>
    </source>
</evidence>
<reference evidence="3" key="1">
    <citation type="submission" date="2013-06" db="EMBL/GenBank/DDBJ databases">
        <authorList>
            <person name="Zhao Q."/>
        </authorList>
    </citation>
    <scope>NUCLEOTIDE SEQUENCE</scope>
    <source>
        <strain evidence="3">cv. W1943</strain>
    </source>
</reference>
<dbReference type="AlphaFoldDB" id="A0A0E0PFC6"/>
<accession>A0A0E0PFC6</accession>
<keyword evidence="1" id="KW-0732">Signal</keyword>
<dbReference type="Gramene" id="ORUFI04G30420.1">
    <property type="protein sequence ID" value="ORUFI04G30420.1"/>
    <property type="gene ID" value="ORUFI04G30420"/>
</dbReference>
<organism evidence="2 3">
    <name type="scientific">Oryza rufipogon</name>
    <name type="common">Brownbeard rice</name>
    <name type="synonym">Asian wild rice</name>
    <dbReference type="NCBI Taxonomy" id="4529"/>
    <lineage>
        <taxon>Eukaryota</taxon>
        <taxon>Viridiplantae</taxon>
        <taxon>Streptophyta</taxon>
        <taxon>Embryophyta</taxon>
        <taxon>Tracheophyta</taxon>
        <taxon>Spermatophyta</taxon>
        <taxon>Magnoliopsida</taxon>
        <taxon>Liliopsida</taxon>
        <taxon>Poales</taxon>
        <taxon>Poaceae</taxon>
        <taxon>BOP clade</taxon>
        <taxon>Oryzoideae</taxon>
        <taxon>Oryzeae</taxon>
        <taxon>Oryzinae</taxon>
        <taxon>Oryza</taxon>
    </lineage>
</organism>
<feature type="chain" id="PRO_5002370087" description="Secreted protein" evidence="1">
    <location>
        <begin position="20"/>
        <end position="95"/>
    </location>
</feature>
<evidence type="ECO:0000256" key="1">
    <source>
        <dbReference type="SAM" id="SignalP"/>
    </source>
</evidence>
<evidence type="ECO:0008006" key="4">
    <source>
        <dbReference type="Google" id="ProtNLM"/>
    </source>
</evidence>
<name>A0A0E0PFC6_ORYRU</name>
<feature type="signal peptide" evidence="1">
    <location>
        <begin position="1"/>
        <end position="19"/>
    </location>
</feature>
<sequence length="95" mass="9608">MRVHIHIVCSLSLTRAWWAASTDACARSVRGLAALAAAPGACAACSAMAAPSGCARPARRRQWRSSCRAGGGGVALLHAAGQGRAGRVQPASSLL</sequence>
<dbReference type="EnsemblPlants" id="ORUFI04G30420.1">
    <property type="protein sequence ID" value="ORUFI04G30420.1"/>
    <property type="gene ID" value="ORUFI04G30420"/>
</dbReference>
<dbReference type="Proteomes" id="UP000008022">
    <property type="component" value="Unassembled WGS sequence"/>
</dbReference>
<proteinExistence type="predicted"/>
<keyword evidence="3" id="KW-1185">Reference proteome</keyword>
<evidence type="ECO:0000313" key="2">
    <source>
        <dbReference type="EnsemblPlants" id="ORUFI04G30420.1"/>
    </source>
</evidence>
<protein>
    <recommendedName>
        <fullName evidence="4">Secreted protein</fullName>
    </recommendedName>
</protein>